<feature type="region of interest" description="Disordered" evidence="5">
    <location>
        <begin position="2313"/>
        <end position="2346"/>
    </location>
</feature>
<feature type="region of interest" description="Disordered" evidence="5">
    <location>
        <begin position="224"/>
        <end position="254"/>
    </location>
</feature>
<reference evidence="7" key="1">
    <citation type="journal article" date="2022" name="Int. J. Mol. Sci.">
        <title>Draft Genome of Tanacetum Coccineum: Genomic Comparison of Closely Related Tanacetum-Family Plants.</title>
        <authorList>
            <person name="Yamashiro T."/>
            <person name="Shiraishi A."/>
            <person name="Nakayama K."/>
            <person name="Satake H."/>
        </authorList>
    </citation>
    <scope>NUCLEOTIDE SEQUENCE</scope>
</reference>
<feature type="region of interest" description="Disordered" evidence="5">
    <location>
        <begin position="328"/>
        <end position="363"/>
    </location>
</feature>
<feature type="compositionally biased region" description="Basic and acidic residues" evidence="5">
    <location>
        <begin position="1358"/>
        <end position="1370"/>
    </location>
</feature>
<evidence type="ECO:0000313" key="8">
    <source>
        <dbReference type="Proteomes" id="UP001151760"/>
    </source>
</evidence>
<dbReference type="InterPro" id="IPR012337">
    <property type="entry name" value="RNaseH-like_sf"/>
</dbReference>
<dbReference type="CDD" id="cd09272">
    <property type="entry name" value="RNase_HI_RT_Ty1"/>
    <property type="match status" value="1"/>
</dbReference>
<keyword evidence="7" id="KW-0695">RNA-directed DNA polymerase</keyword>
<evidence type="ECO:0000256" key="1">
    <source>
        <dbReference type="ARBA" id="ARBA00022670"/>
    </source>
</evidence>
<feature type="region of interest" description="Disordered" evidence="5">
    <location>
        <begin position="1352"/>
        <end position="1412"/>
    </location>
</feature>
<keyword evidence="3" id="KW-0064">Aspartyl protease</keyword>
<sequence length="3000" mass="340044">MCENFRKNETSGILKNFIRQIENQLNHRVKIIRSDNGTEFKNRDMLEFCGNKGIKQEYSNARTPQQNRVAERMNRTLIEAARTMLADSLLPTTFWAEAVNTACYIFNRVRVTKPQNKTPYELLFGHKPIISYIRPFGCHVTILDTLSVLGKFDGKCDEGFLVGYSLNSKAFRVYNLVTKKVEVNLHVKFLEEKPNVKGVDYRWMFDIDYLTDSMNYIPVSLDNQSNPHAGTSEVTNSAGTLQSPNANASEEADEDEELIVVPTAIKHSAAKVGPRKSSTNSKEEKFLTELQNLQTQEKEAFSTGISEDTPEILAFRRDLDQLAQKHLREVTTDKATSTNSVNSGSEPANTQPADQDDSDMPELTIFNKPQKGIFDEASYDEEGMVHDFNNLPTEVAVSPIPTLRIHNIHPQSQILGDPKSSVQTRSRVKQTSGAHALVSYVQKQQRNNHKDQQHCLFACFLSQEEPKKISEALKDDSWVEAMQEELLQFRLQQVWILVDLPHGAKVIGTKWVYRNKRDERGVVVRNKARLVAQGHRQEEGIDYDEVFAPVARIEAIRLFLAFASFMGFIVYQMDVKSAFLYGTIDKKVYVSQPPGFVDPDHPKKVYKVFKALYGLHQAPRAWYATLSTFLEEHGYRKVKQKTDGIFIYQDKYVADMLKKIDLASVKTAITPMKTKMALKKDEEAVDVDVTPKTSHLNAVKRIFKYLKGKPNLGLWYPRESSFDLEAFSDSDYVGANLDRKSTTGGCQFLRSRLISWQCKKQTIVATSTTEVEYVAAASCYGQVMWIQNQMLDYGFNFMNTKIHIDNESTICIVKNPVYHSKTKHIEIRHHFIRDCYEKKLISVEKIHTDLNVADLLTKPFDGPRNNMDLQMYALTFNPTIYDSLVKQFWQTATAKILADGTLELHATIDTIVYTITEASIRNKLQLADASGDLQCCQNTLRFLRGWGIWGILLTDLLPFGKAFSHTYGDFCPHIFCICITSKECGWDQFGSNIATALYEKTKQPYLACDPGTKKIFRNMKRGFRGAPRPLLPAMLLVATTNPSAGQEHPDVAQSQPSSSTIPVLLYIFTPMTVDDLLQLVPQLMIRVDSLEKDLKNPSDTGSALVKVVKEGEEQVEDISRNTLEAAKSLSRVASQKPKSIDKERRFSLAWIFKKKLILLKELILAVLMRKASLVEASDGYFGERRRGNIVELDSLLATKNGRSRRIKCAKKAKNELKFNLSLALSQMKLGILLEQKIAAMESLSKSVLGSGLQGEDFAKKMVELVNQRKKHFAEERARAKRNKPMTQSQLRTYMMNYLKNQGTWKLSQLKNLSFEEVKEEFDKLVKQVESFAPINFEATKDSLKRFGEELQTKTSKRLKSDEAKDDESTKKTGKRRKQIARKGLHSEKTDEDESEASKDADPISGTNIPVNPVPVAIKPPSIATYKIIKQGKEGVYQIVREDGTDIVYGMNGPEDELEKVLWEYLKNMFEEPLSTDPIWSSLAMLDKKLQGGKPDEDCYKLLKWMEKQAGIRKVDMVINPPWNLPFLGAKGLTSPEQTATVPPPFIGNFMPPTPNLSFTGLDEFVNEPVVENCKAMSSEEEPKVVRKYDDAPSIEEWMSDDEEEDVVVLAKTGKENGLIAIPSKTVSKSKDGKTCLEQCSKGQNISKTVVLVNTARQVNVAQSKTTVNAARPMSYHPKTAHSTVKRPIHKNTAFKNSNINQRVNTIKGKKFNTARPKAVVNVVKGNNFNAVKASTCWVWKPKHKVLDHGNPQMDLQDQGAVDSRCSRHMTGNMSYLTDYEEIDGGYVAFGGNPKGRKIIGKGTIKTGNLDFENVYFVRELNFNLFSVSQMCDKKNSVLFNDTECIVLSPNFKLIDESQVLLRVPRKNNMYSVDLKNIVPKGGLTCLFIKATSDESKLWHRRLENLVDHKVKVIRCDNATEFKNREMNLFCDMKGILRQFSIARTPQQNEVTERRNMTLIEAARTMLANSKLPTTFWAKAVSSHCYMQNRVLVVKPHNKTSYELFHGRTPTLSFMRPFGCLVTILNTIDHLGKFDGKAHKCFFVGYSLNSKAFRVFNIRTRIVEKNLHIRFSESTHNVVGIGPNWLFDIDALTRIMNYEQIVADTQSNGFSGTKAGDNTGQAINETEPVKDYILLLLGTANPNLQVMMERSSTVNAAGTNEVNVIGGDMSIELIFDPKMPALEFDSIFDVSRDNEDDGAMADMNNLDTRIQVSSIPTTRIHKDHPLDQVIGDLQSATQTSRARYYRCALEKLWKRKKWSKQSHLGFFIAQRMAIGITIRAKLEANAELKESVAMEWIFTVKDYAKDVELPTKKTGKRRKQIARKGFHTDHDKDESEDSDEANEKDDSTSDVYMLIERKYHLSAEVCKAMLDKKLQGGKPDEDCYKLLKMMEKQAVEMVFSQPWTCTFLVAKGLTTPELMANCFIGKRVYGRKAADLITPTKISASGEVQEEDISPTTLEAAKTLSQVVSQRARSTDKGKRYKRKTRTIDKDISTGLDAEVEVSPGRVIISSGSAGVNTGSTPVSTPSIVQKVNVIISSPVKGQREGKAPMSTEDVQATKRTKEQIRQEEADLAEAMRLQALQDEEAARQVHLDALLAKRISEEQELSEQQEKRKAKVQEAAQHYSEEDWDNIRAKLEANAELVKDVLGENVTSIDFAKRMVEMINQKKKYYAEQKAKARRSKPMTQAQQRDYMSTFIKNQSSWKLAQLKKLTFEELKAKFEKLMKSIERFVPMETEERGKRQGVQLEQESSKKQKTDSDKEVPVMEESVTEPVIVKEEDIEKPIKKAGKRKKQKARKGIHVDKTAQDKERESFMKDKVIGASSEFEIGIDAILTATKPPSIVDWKIIPQLGQKAVYQIIRRDGFNKIYISFGAILKDFSRDDLTELYILVIKKYGENRPEEMYARVLWGDLKTMFGPPLSDDVIWGLPLQQKMINWRYYPSCAVHCLTLEASIIYILADRKYPLSKDACQLMLKMKLLDGTMDEVCYQLLKMIEKQAGLRL</sequence>
<evidence type="ECO:0000259" key="6">
    <source>
        <dbReference type="PROSITE" id="PS50994"/>
    </source>
</evidence>
<feature type="region of interest" description="Disordered" evidence="5">
    <location>
        <begin position="2733"/>
        <end position="2765"/>
    </location>
</feature>
<keyword evidence="2" id="KW-0479">Metal-binding</keyword>
<organism evidence="7 8">
    <name type="scientific">Tanacetum coccineum</name>
    <dbReference type="NCBI Taxonomy" id="301880"/>
    <lineage>
        <taxon>Eukaryota</taxon>
        <taxon>Viridiplantae</taxon>
        <taxon>Streptophyta</taxon>
        <taxon>Embryophyta</taxon>
        <taxon>Tracheophyta</taxon>
        <taxon>Spermatophyta</taxon>
        <taxon>Magnoliopsida</taxon>
        <taxon>eudicotyledons</taxon>
        <taxon>Gunneridae</taxon>
        <taxon>Pentapetalae</taxon>
        <taxon>asterids</taxon>
        <taxon>campanulids</taxon>
        <taxon>Asterales</taxon>
        <taxon>Asteraceae</taxon>
        <taxon>Asteroideae</taxon>
        <taxon>Anthemideae</taxon>
        <taxon>Anthemidinae</taxon>
        <taxon>Tanacetum</taxon>
    </lineage>
</organism>
<dbReference type="Pfam" id="PF22936">
    <property type="entry name" value="Pol_BBD"/>
    <property type="match status" value="1"/>
</dbReference>
<evidence type="ECO:0000256" key="2">
    <source>
        <dbReference type="ARBA" id="ARBA00022723"/>
    </source>
</evidence>
<dbReference type="InterPro" id="IPR036397">
    <property type="entry name" value="RNaseH_sf"/>
</dbReference>
<dbReference type="Proteomes" id="UP001151760">
    <property type="component" value="Unassembled WGS sequence"/>
</dbReference>
<dbReference type="EMBL" id="BQNB010021778">
    <property type="protein sequence ID" value="GJU09990.1"/>
    <property type="molecule type" value="Genomic_DNA"/>
</dbReference>
<dbReference type="InterPro" id="IPR043502">
    <property type="entry name" value="DNA/RNA_pol_sf"/>
</dbReference>
<dbReference type="PANTHER" id="PTHR42648:SF32">
    <property type="entry name" value="RIBONUCLEASE H-LIKE DOMAIN, GAG-PRE-INTEGRASE DOMAIN PROTEIN-RELATED"/>
    <property type="match status" value="1"/>
</dbReference>
<dbReference type="GO" id="GO:0003964">
    <property type="term" value="F:RNA-directed DNA polymerase activity"/>
    <property type="evidence" value="ECO:0007669"/>
    <property type="project" value="UniProtKB-KW"/>
</dbReference>
<feature type="compositionally biased region" description="Basic residues" evidence="5">
    <location>
        <begin position="2313"/>
        <end position="2324"/>
    </location>
</feature>
<feature type="region of interest" description="Disordered" evidence="5">
    <location>
        <begin position="2540"/>
        <end position="2560"/>
    </location>
</feature>
<comment type="caution">
    <text evidence="7">The sequence shown here is derived from an EMBL/GenBank/DDBJ whole genome shotgun (WGS) entry which is preliminary data.</text>
</comment>
<feature type="compositionally biased region" description="Acidic residues" evidence="5">
    <location>
        <begin position="2333"/>
        <end position="2342"/>
    </location>
</feature>
<dbReference type="InterPro" id="IPR057670">
    <property type="entry name" value="SH3_retrovirus"/>
</dbReference>
<dbReference type="InterPro" id="IPR039537">
    <property type="entry name" value="Retrotran_Ty1/copia-like"/>
</dbReference>
<dbReference type="InterPro" id="IPR054722">
    <property type="entry name" value="PolX-like_BBD"/>
</dbReference>
<feature type="domain" description="Integrase catalytic" evidence="6">
    <location>
        <begin position="1845"/>
        <end position="2017"/>
    </location>
</feature>
<dbReference type="PROSITE" id="PS50994">
    <property type="entry name" value="INTEGRASE"/>
    <property type="match status" value="2"/>
</dbReference>
<dbReference type="Pfam" id="PF07727">
    <property type="entry name" value="RVT_2"/>
    <property type="match status" value="1"/>
</dbReference>
<feature type="compositionally biased region" description="Basic and acidic residues" evidence="5">
    <location>
        <begin position="2748"/>
        <end position="2762"/>
    </location>
</feature>
<accession>A0ABQ5JBR2</accession>
<evidence type="ECO:0000256" key="4">
    <source>
        <dbReference type="ARBA" id="ARBA00022801"/>
    </source>
</evidence>
<keyword evidence="4" id="KW-0378">Hydrolase</keyword>
<feature type="compositionally biased region" description="Polar residues" evidence="5">
    <location>
        <begin position="224"/>
        <end position="244"/>
    </location>
</feature>
<feature type="compositionally biased region" description="Polar residues" evidence="5">
    <location>
        <begin position="333"/>
        <end position="353"/>
    </location>
</feature>
<proteinExistence type="predicted"/>
<name>A0ABQ5JBR2_9ASTR</name>
<gene>
    <name evidence="7" type="ORF">Tco_1132386</name>
</gene>
<dbReference type="InterPro" id="IPR013103">
    <property type="entry name" value="RVT_2"/>
</dbReference>
<keyword evidence="8" id="KW-1185">Reference proteome</keyword>
<keyword evidence="1" id="KW-0645">Protease</keyword>
<reference evidence="7" key="2">
    <citation type="submission" date="2022-01" db="EMBL/GenBank/DDBJ databases">
        <authorList>
            <person name="Yamashiro T."/>
            <person name="Shiraishi A."/>
            <person name="Satake H."/>
            <person name="Nakayama K."/>
        </authorList>
    </citation>
    <scope>NUCLEOTIDE SEQUENCE</scope>
</reference>
<dbReference type="Pfam" id="PF25597">
    <property type="entry name" value="SH3_retrovirus"/>
    <property type="match status" value="2"/>
</dbReference>
<keyword evidence="7" id="KW-0808">Transferase</keyword>
<keyword evidence="7" id="KW-0548">Nucleotidyltransferase</keyword>
<dbReference type="SUPFAM" id="SSF53098">
    <property type="entry name" value="Ribonuclease H-like"/>
    <property type="match status" value="2"/>
</dbReference>
<dbReference type="PANTHER" id="PTHR42648">
    <property type="entry name" value="TRANSPOSASE, PUTATIVE-RELATED"/>
    <property type="match status" value="1"/>
</dbReference>
<dbReference type="InterPro" id="IPR001584">
    <property type="entry name" value="Integrase_cat-core"/>
</dbReference>
<feature type="compositionally biased region" description="Basic residues" evidence="5">
    <location>
        <begin position="1371"/>
        <end position="1383"/>
    </location>
</feature>
<protein>
    <submittedName>
        <fullName evidence="7">Reverse transcriptase domain-containing protein</fullName>
    </submittedName>
</protein>
<evidence type="ECO:0000313" key="7">
    <source>
        <dbReference type="EMBL" id="GJU09990.1"/>
    </source>
</evidence>
<evidence type="ECO:0000256" key="3">
    <source>
        <dbReference type="ARBA" id="ARBA00022750"/>
    </source>
</evidence>
<evidence type="ECO:0000256" key="5">
    <source>
        <dbReference type="SAM" id="MobiDB-lite"/>
    </source>
</evidence>
<feature type="domain" description="Integrase catalytic" evidence="6">
    <location>
        <begin position="1"/>
        <end position="127"/>
    </location>
</feature>
<dbReference type="SUPFAM" id="SSF56672">
    <property type="entry name" value="DNA/RNA polymerases"/>
    <property type="match status" value="1"/>
</dbReference>
<dbReference type="Gene3D" id="3.30.420.10">
    <property type="entry name" value="Ribonuclease H-like superfamily/Ribonuclease H"/>
    <property type="match status" value="2"/>
</dbReference>